<comment type="caution">
    <text evidence="2">The sequence shown here is derived from an EMBL/GenBank/DDBJ whole genome shotgun (WGS) entry which is preliminary data.</text>
</comment>
<evidence type="ECO:0000259" key="1">
    <source>
        <dbReference type="Pfam" id="PF01978"/>
    </source>
</evidence>
<dbReference type="PANTHER" id="PTHR34293">
    <property type="entry name" value="HTH-TYPE TRANSCRIPTIONAL REGULATOR TRMBL2"/>
    <property type="match status" value="1"/>
</dbReference>
<dbReference type="InterPro" id="IPR051797">
    <property type="entry name" value="TrmB-like"/>
</dbReference>
<dbReference type="EMBL" id="MHHS01000011">
    <property type="protein sequence ID" value="OGY37328.1"/>
    <property type="molecule type" value="Genomic_DNA"/>
</dbReference>
<dbReference type="PANTHER" id="PTHR34293:SF1">
    <property type="entry name" value="HTH-TYPE TRANSCRIPTIONAL REGULATOR TRMBL2"/>
    <property type="match status" value="1"/>
</dbReference>
<feature type="domain" description="Transcription regulator TrmB N-terminal" evidence="1">
    <location>
        <begin position="7"/>
        <end position="74"/>
    </location>
</feature>
<accession>A0A1G1XB51</accession>
<dbReference type="Proteomes" id="UP000177941">
    <property type="component" value="Unassembled WGS sequence"/>
</dbReference>
<dbReference type="InterPro" id="IPR036388">
    <property type="entry name" value="WH-like_DNA-bd_sf"/>
</dbReference>
<proteinExistence type="predicted"/>
<dbReference type="InterPro" id="IPR002831">
    <property type="entry name" value="Tscrpt_reg_TrmB_N"/>
</dbReference>
<dbReference type="SUPFAM" id="SSF46785">
    <property type="entry name" value="Winged helix' DNA-binding domain"/>
    <property type="match status" value="1"/>
</dbReference>
<dbReference type="InterPro" id="IPR036390">
    <property type="entry name" value="WH_DNA-bd_sf"/>
</dbReference>
<dbReference type="Pfam" id="PF01978">
    <property type="entry name" value="TrmB"/>
    <property type="match status" value="1"/>
</dbReference>
<evidence type="ECO:0000313" key="2">
    <source>
        <dbReference type="EMBL" id="OGY37328.1"/>
    </source>
</evidence>
<evidence type="ECO:0000313" key="3">
    <source>
        <dbReference type="Proteomes" id="UP000177941"/>
    </source>
</evidence>
<dbReference type="Gene3D" id="1.10.10.10">
    <property type="entry name" value="Winged helix-like DNA-binding domain superfamily/Winged helix DNA-binding domain"/>
    <property type="match status" value="1"/>
</dbReference>
<dbReference type="AlphaFoldDB" id="A0A1G1XB51"/>
<gene>
    <name evidence="2" type="ORF">A3E36_02630</name>
</gene>
<reference evidence="2 3" key="1">
    <citation type="journal article" date="2016" name="Nat. Commun.">
        <title>Thousands of microbial genomes shed light on interconnected biogeochemical processes in an aquifer system.</title>
        <authorList>
            <person name="Anantharaman K."/>
            <person name="Brown C.T."/>
            <person name="Hug L.A."/>
            <person name="Sharon I."/>
            <person name="Castelle C.J."/>
            <person name="Probst A.J."/>
            <person name="Thomas B.C."/>
            <person name="Singh A."/>
            <person name="Wilkins M.J."/>
            <person name="Karaoz U."/>
            <person name="Brodie E.L."/>
            <person name="Williams K.H."/>
            <person name="Hubbard S.S."/>
            <person name="Banfield J.F."/>
        </authorList>
    </citation>
    <scope>NUCLEOTIDE SEQUENCE [LARGE SCALE GENOMIC DNA]</scope>
</reference>
<sequence>MTLEQELAQLGLKEHEVQVYLAILELGEPSVGDIEKQINLHKQLIYNAASSLQEKSLISIHEIRGRKRFSVSNPAALEENAHARLRKAQELVPLLFDRANKKREADKVRTYRNTKGVQQYYLDSIRKQAEKSEVSILGVNSERYFEIFAKDSISYERFEHTRLERRIALHLLLFGSEEKEIDLNKGRSHLDLRLFEETIQGPMDIMIWHDHVGMLFYGEEPYILDIIGQQTVVGFKNYFAIMWKQATPVNTIA</sequence>
<protein>
    <recommendedName>
        <fullName evidence="1">Transcription regulator TrmB N-terminal domain-containing protein</fullName>
    </recommendedName>
</protein>
<organism evidence="2 3">
    <name type="scientific">Candidatus Andersenbacteria bacterium RIFCSPHIGHO2_12_FULL_45_11b</name>
    <dbReference type="NCBI Taxonomy" id="1797282"/>
    <lineage>
        <taxon>Bacteria</taxon>
        <taxon>Candidatus Anderseniibacteriota</taxon>
    </lineage>
</organism>
<name>A0A1G1XB51_9BACT</name>